<dbReference type="Gene3D" id="3.40.50.1000">
    <property type="entry name" value="HAD superfamily/HAD-like"/>
    <property type="match status" value="2"/>
</dbReference>
<dbReference type="GO" id="GO:0016791">
    <property type="term" value="F:phosphatase activity"/>
    <property type="evidence" value="ECO:0007669"/>
    <property type="project" value="TreeGrafter"/>
</dbReference>
<dbReference type="EMBL" id="JAAOIV010000013">
    <property type="protein sequence ID" value="NHN57235.1"/>
    <property type="molecule type" value="Genomic_DNA"/>
</dbReference>
<gene>
    <name evidence="1" type="ORF">G9U51_15795</name>
</gene>
<comment type="caution">
    <text evidence="1">The sequence shown here is derived from an EMBL/GenBank/DDBJ whole genome shotgun (WGS) entry which is preliminary data.</text>
</comment>
<reference evidence="1" key="1">
    <citation type="submission" date="2020-03" db="EMBL/GenBank/DDBJ databases">
        <title>Draft sequencing of Calidifontibacter sp. DB0510.</title>
        <authorList>
            <person name="Kim D.-U."/>
        </authorList>
    </citation>
    <scope>NUCLEOTIDE SEQUENCE</scope>
    <source>
        <strain evidence="1">DB0510</strain>
    </source>
</reference>
<keyword evidence="2" id="KW-1185">Reference proteome</keyword>
<organism evidence="1 2">
    <name type="scientific">Metallococcus carri</name>
    <dbReference type="NCBI Taxonomy" id="1656884"/>
    <lineage>
        <taxon>Bacteria</taxon>
        <taxon>Bacillati</taxon>
        <taxon>Actinomycetota</taxon>
        <taxon>Actinomycetes</taxon>
        <taxon>Micrococcales</taxon>
        <taxon>Dermacoccaceae</taxon>
        <taxon>Metallococcus</taxon>
    </lineage>
</organism>
<dbReference type="InterPro" id="IPR023214">
    <property type="entry name" value="HAD_sf"/>
</dbReference>
<evidence type="ECO:0000313" key="2">
    <source>
        <dbReference type="Proteomes" id="UP000744769"/>
    </source>
</evidence>
<proteinExistence type="predicted"/>
<dbReference type="InterPro" id="IPR036412">
    <property type="entry name" value="HAD-like_sf"/>
</dbReference>
<protein>
    <submittedName>
        <fullName evidence="1">HAD hydrolase family protein</fullName>
    </submittedName>
</protein>
<name>A0A967B4Q0_9MICO</name>
<dbReference type="SUPFAM" id="SSF56784">
    <property type="entry name" value="HAD-like"/>
    <property type="match status" value="1"/>
</dbReference>
<sequence length="259" mass="27432">MVALDIDGTTIHHDGHLSDRVRAAVQAARDAGHQIVIATGRSVLGTLPVCAELGLTDGYAVCSNGAVTLALDPTVPQGYRIEDVVTFDPRPVLARLRNAWDDGLVAVEVLGSHYKISAPFPEGELPGPTEVVSWEELGTEPTTRLTFRSPTGTADDFVELAEGLGLHGMNYAVGFTAWMDINPDGISKASALEQIRARLGVPIENVVAVGDHRNDVQMLQWAGRGVAMGQAPEEVKAVADEVTAPVEEDGLALVLEGLV</sequence>
<dbReference type="Pfam" id="PF08282">
    <property type="entry name" value="Hydrolase_3"/>
    <property type="match status" value="2"/>
</dbReference>
<evidence type="ECO:0000313" key="1">
    <source>
        <dbReference type="EMBL" id="NHN57235.1"/>
    </source>
</evidence>
<dbReference type="Proteomes" id="UP000744769">
    <property type="component" value="Unassembled WGS sequence"/>
</dbReference>
<accession>A0A967B4Q0</accession>
<dbReference type="PANTHER" id="PTHR10000">
    <property type="entry name" value="PHOSPHOSERINE PHOSPHATASE"/>
    <property type="match status" value="1"/>
</dbReference>
<dbReference type="Gene3D" id="3.30.1240.10">
    <property type="match status" value="1"/>
</dbReference>
<dbReference type="GO" id="GO:0005829">
    <property type="term" value="C:cytosol"/>
    <property type="evidence" value="ECO:0007669"/>
    <property type="project" value="TreeGrafter"/>
</dbReference>
<dbReference type="AlphaFoldDB" id="A0A967B4Q0"/>
<dbReference type="PANTHER" id="PTHR10000:SF8">
    <property type="entry name" value="HAD SUPERFAMILY HYDROLASE-LIKE, TYPE 3"/>
    <property type="match status" value="1"/>
</dbReference>
<dbReference type="GO" id="GO:0000287">
    <property type="term" value="F:magnesium ion binding"/>
    <property type="evidence" value="ECO:0007669"/>
    <property type="project" value="TreeGrafter"/>
</dbReference>
<keyword evidence="1" id="KW-0378">Hydrolase</keyword>